<sequence>MEKDSTYSVFVADDDDDDRFLMKIAFDKCCPEAKIEFAVDGLDLLSALEQSPSHACLIILDLNMPRLNGFDSLKILRASKTYQSTPIIVFSTSSSERDIQKAQRMGANEYLVKPIDIISLCNMVNKLKVDWNLVDCQ</sequence>
<dbReference type="PANTHER" id="PTHR44520">
    <property type="entry name" value="RESPONSE REGULATOR RCP1-RELATED"/>
    <property type="match status" value="1"/>
</dbReference>
<evidence type="ECO:0000259" key="2">
    <source>
        <dbReference type="PROSITE" id="PS50110"/>
    </source>
</evidence>
<evidence type="ECO:0000256" key="1">
    <source>
        <dbReference type="PROSITE-ProRule" id="PRU00169"/>
    </source>
</evidence>
<dbReference type="InterPro" id="IPR011006">
    <property type="entry name" value="CheY-like_superfamily"/>
</dbReference>
<evidence type="ECO:0000313" key="3">
    <source>
        <dbReference type="EMBL" id="MBC3794507.1"/>
    </source>
</evidence>
<reference evidence="3 4" key="1">
    <citation type="submission" date="2019-06" db="EMBL/GenBank/DDBJ databases">
        <title>Spirosoma utsteinense sp. nov. isolated from Antarctic ice-free soils.</title>
        <authorList>
            <person name="Tahon G."/>
        </authorList>
    </citation>
    <scope>NUCLEOTIDE SEQUENCE [LARGE SCALE GENOMIC DNA]</scope>
    <source>
        <strain evidence="3 4">LMG 31447</strain>
    </source>
</reference>
<gene>
    <name evidence="3" type="ORF">FH603_5036</name>
</gene>
<dbReference type="Gene3D" id="3.40.50.2300">
    <property type="match status" value="1"/>
</dbReference>
<evidence type="ECO:0000313" key="4">
    <source>
        <dbReference type="Proteomes" id="UP000700732"/>
    </source>
</evidence>
<dbReference type="Pfam" id="PF00072">
    <property type="entry name" value="Response_reg"/>
    <property type="match status" value="1"/>
</dbReference>
<dbReference type="PROSITE" id="PS50110">
    <property type="entry name" value="RESPONSE_REGULATORY"/>
    <property type="match status" value="1"/>
</dbReference>
<organism evidence="3 4">
    <name type="scientific">Spirosoma utsteinense</name>
    <dbReference type="NCBI Taxonomy" id="2585773"/>
    <lineage>
        <taxon>Bacteria</taxon>
        <taxon>Pseudomonadati</taxon>
        <taxon>Bacteroidota</taxon>
        <taxon>Cytophagia</taxon>
        <taxon>Cytophagales</taxon>
        <taxon>Cytophagaceae</taxon>
        <taxon>Spirosoma</taxon>
    </lineage>
</organism>
<comment type="caution">
    <text evidence="3">The sequence shown here is derived from an EMBL/GenBank/DDBJ whole genome shotgun (WGS) entry which is preliminary data.</text>
</comment>
<feature type="domain" description="Response regulatory" evidence="2">
    <location>
        <begin position="8"/>
        <end position="128"/>
    </location>
</feature>
<feature type="modified residue" description="4-aspartylphosphate" evidence="1">
    <location>
        <position position="61"/>
    </location>
</feature>
<proteinExistence type="predicted"/>
<dbReference type="InterPro" id="IPR001789">
    <property type="entry name" value="Sig_transdc_resp-reg_receiver"/>
</dbReference>
<keyword evidence="1" id="KW-0597">Phosphoprotein</keyword>
<dbReference type="RefSeq" id="WP_186741110.1">
    <property type="nucleotide sequence ID" value="NZ_VFIA01000048.1"/>
</dbReference>
<dbReference type="InterPro" id="IPR052893">
    <property type="entry name" value="TCS_response_regulator"/>
</dbReference>
<dbReference type="SMART" id="SM00448">
    <property type="entry name" value="REC"/>
    <property type="match status" value="1"/>
</dbReference>
<dbReference type="SUPFAM" id="SSF52172">
    <property type="entry name" value="CheY-like"/>
    <property type="match status" value="1"/>
</dbReference>
<name>A0ABR6WDA4_9BACT</name>
<dbReference type="Proteomes" id="UP000700732">
    <property type="component" value="Unassembled WGS sequence"/>
</dbReference>
<dbReference type="EMBL" id="VFIA01000048">
    <property type="protein sequence ID" value="MBC3794507.1"/>
    <property type="molecule type" value="Genomic_DNA"/>
</dbReference>
<accession>A0ABR6WDA4</accession>
<protein>
    <submittedName>
        <fullName evidence="3">CheY-like chemotaxis protein</fullName>
    </submittedName>
</protein>
<keyword evidence="4" id="KW-1185">Reference proteome</keyword>